<evidence type="ECO:0000256" key="2">
    <source>
        <dbReference type="SAM" id="Phobius"/>
    </source>
</evidence>
<evidence type="ECO:0000256" key="1">
    <source>
        <dbReference type="SAM" id="MobiDB-lite"/>
    </source>
</evidence>
<feature type="transmembrane region" description="Helical" evidence="2">
    <location>
        <begin position="69"/>
        <end position="91"/>
    </location>
</feature>
<evidence type="ECO:0000313" key="4">
    <source>
        <dbReference type="Proteomes" id="UP000318626"/>
    </source>
</evidence>
<reference evidence="4" key="1">
    <citation type="submission" date="2019-02" db="EMBL/GenBank/DDBJ databases">
        <title>Deep-cultivation of Planctomycetes and their phenomic and genomic characterization uncovers novel biology.</title>
        <authorList>
            <person name="Wiegand S."/>
            <person name="Jogler M."/>
            <person name="Boedeker C."/>
            <person name="Pinto D."/>
            <person name="Vollmers J."/>
            <person name="Rivas-Marin E."/>
            <person name="Kohn T."/>
            <person name="Peeters S.H."/>
            <person name="Heuer A."/>
            <person name="Rast P."/>
            <person name="Oberbeckmann S."/>
            <person name="Bunk B."/>
            <person name="Jeske O."/>
            <person name="Meyerdierks A."/>
            <person name="Storesund J.E."/>
            <person name="Kallscheuer N."/>
            <person name="Luecker S."/>
            <person name="Lage O.M."/>
            <person name="Pohl T."/>
            <person name="Merkel B.J."/>
            <person name="Hornburger P."/>
            <person name="Mueller R.-W."/>
            <person name="Bruemmer F."/>
            <person name="Labrenz M."/>
            <person name="Spormann A.M."/>
            <person name="Op den Camp H."/>
            <person name="Overmann J."/>
            <person name="Amann R."/>
            <person name="Jetten M.S.M."/>
            <person name="Mascher T."/>
            <person name="Medema M.H."/>
            <person name="Devos D.P."/>
            <person name="Kaster A.-K."/>
            <person name="Ovreas L."/>
            <person name="Rohde M."/>
            <person name="Galperin M.Y."/>
            <person name="Jogler C."/>
        </authorList>
    </citation>
    <scope>NUCLEOTIDE SEQUENCE [LARGE SCALE GENOMIC DNA]</scope>
    <source>
        <strain evidence="4">Pan97</strain>
    </source>
</reference>
<keyword evidence="2" id="KW-0472">Membrane</keyword>
<dbReference type="EMBL" id="CP036289">
    <property type="protein sequence ID" value="QDU74294.1"/>
    <property type="molecule type" value="Genomic_DNA"/>
</dbReference>
<dbReference type="KEGG" id="bvo:Pan97_13010"/>
<sequence length="271" mass="31073">MTTQETNPFASPMTESKRESVQLAAMPPTTPLDEGSWPYQATELAEIEEIPRPWGRPVSVARKWGNGRWLGVFLSGLALAYFTFAIGVSVISELDIAESSTAVRMMSAALIIILVLSVPHAIYYLREDVSDIRNLKKLIRRRRQAIDPLPESEEPVYVVVVPRTRWVFSRNEMTAYVAFAHIDLQAKQILLDADQFRFRIPVNSLLDISVEPLLKYRTTYWFVRLVLQTQTGPQELCFRLGNTNRLWQTNSQREADAEEYKKRILLLKNST</sequence>
<keyword evidence="4" id="KW-1185">Reference proteome</keyword>
<dbReference type="OrthoDB" id="268519at2"/>
<name>A0A518C526_9BACT</name>
<protein>
    <submittedName>
        <fullName evidence="3">Uncharacterized protein</fullName>
    </submittedName>
</protein>
<dbReference type="RefSeq" id="WP_144971275.1">
    <property type="nucleotide sequence ID" value="NZ_CP036289.1"/>
</dbReference>
<accession>A0A518C526</accession>
<dbReference type="AlphaFoldDB" id="A0A518C526"/>
<organism evidence="3 4">
    <name type="scientific">Bremerella volcania</name>
    <dbReference type="NCBI Taxonomy" id="2527984"/>
    <lineage>
        <taxon>Bacteria</taxon>
        <taxon>Pseudomonadati</taxon>
        <taxon>Planctomycetota</taxon>
        <taxon>Planctomycetia</taxon>
        <taxon>Pirellulales</taxon>
        <taxon>Pirellulaceae</taxon>
        <taxon>Bremerella</taxon>
    </lineage>
</organism>
<dbReference type="Proteomes" id="UP000318626">
    <property type="component" value="Chromosome"/>
</dbReference>
<gene>
    <name evidence="3" type="ORF">Pan97_13010</name>
</gene>
<feature type="transmembrane region" description="Helical" evidence="2">
    <location>
        <begin position="103"/>
        <end position="125"/>
    </location>
</feature>
<proteinExistence type="predicted"/>
<evidence type="ECO:0000313" key="3">
    <source>
        <dbReference type="EMBL" id="QDU74294.1"/>
    </source>
</evidence>
<feature type="region of interest" description="Disordered" evidence="1">
    <location>
        <begin position="1"/>
        <end position="22"/>
    </location>
</feature>
<keyword evidence="2" id="KW-1133">Transmembrane helix</keyword>
<keyword evidence="2" id="KW-0812">Transmembrane</keyword>